<dbReference type="PANTHER" id="PTHR42973:SF39">
    <property type="entry name" value="FAD-BINDING PCMH-TYPE DOMAIN-CONTAINING PROTEIN"/>
    <property type="match status" value="1"/>
</dbReference>
<dbReference type="EMBL" id="CP116968">
    <property type="protein sequence ID" value="WNM63774.1"/>
    <property type="molecule type" value="Genomic_DNA"/>
</dbReference>
<dbReference type="KEGG" id="nneo:PQG83_08470"/>
<dbReference type="Proteomes" id="UP001302494">
    <property type="component" value="Chromosome"/>
</dbReference>
<dbReference type="PROSITE" id="PS51387">
    <property type="entry name" value="FAD_PCMH"/>
    <property type="match status" value="1"/>
</dbReference>
<dbReference type="InterPro" id="IPR016167">
    <property type="entry name" value="FAD-bd_PCMH_sub1"/>
</dbReference>
<dbReference type="InterPro" id="IPR016169">
    <property type="entry name" value="FAD-bd_PCMH_sub2"/>
</dbReference>
<dbReference type="InterPro" id="IPR050416">
    <property type="entry name" value="FAD-linked_Oxidoreductase"/>
</dbReference>
<evidence type="ECO:0000259" key="6">
    <source>
        <dbReference type="PROSITE" id="PS51387"/>
    </source>
</evidence>
<gene>
    <name evidence="7" type="ORF">PQG83_08470</name>
</gene>
<evidence type="ECO:0000256" key="5">
    <source>
        <dbReference type="ARBA" id="ARBA00023002"/>
    </source>
</evidence>
<dbReference type="GO" id="GO:0071949">
    <property type="term" value="F:FAD binding"/>
    <property type="evidence" value="ECO:0007669"/>
    <property type="project" value="InterPro"/>
</dbReference>
<dbReference type="SUPFAM" id="SSF56176">
    <property type="entry name" value="FAD-binding/transporter-associated domain-like"/>
    <property type="match status" value="1"/>
</dbReference>
<keyword evidence="5" id="KW-0560">Oxidoreductase</keyword>
<dbReference type="InterPro" id="IPR016166">
    <property type="entry name" value="FAD-bd_PCMH"/>
</dbReference>
<evidence type="ECO:0000313" key="8">
    <source>
        <dbReference type="Proteomes" id="UP001302494"/>
    </source>
</evidence>
<protein>
    <submittedName>
        <fullName evidence="7">FAD-binding oxidoreductase</fullName>
    </submittedName>
</protein>
<evidence type="ECO:0000313" key="7">
    <source>
        <dbReference type="EMBL" id="WNM63774.1"/>
    </source>
</evidence>
<keyword evidence="4" id="KW-0274">FAD</keyword>
<dbReference type="InterPro" id="IPR006094">
    <property type="entry name" value="Oxid_FAD_bind_N"/>
</dbReference>
<evidence type="ECO:0000256" key="3">
    <source>
        <dbReference type="ARBA" id="ARBA00022630"/>
    </source>
</evidence>
<organism evidence="7 8">
    <name type="scientific">Candidatus Nitrospira neomarina</name>
    <dbReference type="NCBI Taxonomy" id="3020899"/>
    <lineage>
        <taxon>Bacteria</taxon>
        <taxon>Pseudomonadati</taxon>
        <taxon>Nitrospirota</taxon>
        <taxon>Nitrospiria</taxon>
        <taxon>Nitrospirales</taxon>
        <taxon>Nitrospiraceae</taxon>
        <taxon>Nitrospira</taxon>
    </lineage>
</organism>
<name>A0AA96GJU4_9BACT</name>
<dbReference type="GO" id="GO:0016491">
    <property type="term" value="F:oxidoreductase activity"/>
    <property type="evidence" value="ECO:0007669"/>
    <property type="project" value="UniProtKB-KW"/>
</dbReference>
<dbReference type="AlphaFoldDB" id="A0AA96GJU4"/>
<dbReference type="InterPro" id="IPR006093">
    <property type="entry name" value="Oxy_OxRdtase_FAD_BS"/>
</dbReference>
<dbReference type="InterPro" id="IPR036318">
    <property type="entry name" value="FAD-bd_PCMH-like_sf"/>
</dbReference>
<dbReference type="Gene3D" id="3.30.465.10">
    <property type="match status" value="1"/>
</dbReference>
<dbReference type="RefSeq" id="WP_312748467.1">
    <property type="nucleotide sequence ID" value="NZ_CP116968.1"/>
</dbReference>
<keyword evidence="3" id="KW-0285">Flavoprotein</keyword>
<comment type="similarity">
    <text evidence="2">Belongs to the oxygen-dependent FAD-linked oxidoreductase family.</text>
</comment>
<keyword evidence="8" id="KW-1185">Reference proteome</keyword>
<dbReference type="PANTHER" id="PTHR42973">
    <property type="entry name" value="BINDING OXIDOREDUCTASE, PUTATIVE (AFU_ORTHOLOGUE AFUA_1G17690)-RELATED"/>
    <property type="match status" value="1"/>
</dbReference>
<accession>A0AA96GJU4</accession>
<evidence type="ECO:0000256" key="2">
    <source>
        <dbReference type="ARBA" id="ARBA00005466"/>
    </source>
</evidence>
<reference evidence="7 8" key="1">
    <citation type="submission" date="2023-01" db="EMBL/GenBank/DDBJ databases">
        <title>Cultivation and genomic characterization of new, ubiquitous marine nitrite-oxidizing bacteria from the Nitrospirales.</title>
        <authorList>
            <person name="Mueller A.J."/>
            <person name="Daebeler A."/>
            <person name="Herbold C.W."/>
            <person name="Kirkegaard R.H."/>
            <person name="Daims H."/>
        </authorList>
    </citation>
    <scope>NUCLEOTIDE SEQUENCE [LARGE SCALE GENOMIC DNA]</scope>
    <source>
        <strain evidence="7 8">DK</strain>
    </source>
</reference>
<feature type="domain" description="FAD-binding PCMH-type" evidence="6">
    <location>
        <begin position="34"/>
        <end position="205"/>
    </location>
</feature>
<dbReference type="PROSITE" id="PS00862">
    <property type="entry name" value="OX2_COVAL_FAD"/>
    <property type="match status" value="1"/>
</dbReference>
<dbReference type="Pfam" id="PF01565">
    <property type="entry name" value="FAD_binding_4"/>
    <property type="match status" value="1"/>
</dbReference>
<evidence type="ECO:0000256" key="4">
    <source>
        <dbReference type="ARBA" id="ARBA00022827"/>
    </source>
</evidence>
<evidence type="ECO:0000256" key="1">
    <source>
        <dbReference type="ARBA" id="ARBA00001974"/>
    </source>
</evidence>
<proteinExistence type="inferred from homology"/>
<sequence length="461" mass="50504">MKALQSRIEGKVTLATDAGYEDLRRSLIWNQLTPMRYPQVVVQVASEQDVIEAVRFACTQNMTIAVRGGGHSWVGFSLCNESLLIDLGRLKRISIDYQTRTAVVQPAVTGQALNQQLAPHGLSFPVGHCQSVPLSGYLLNGGLGWNWNAWGPACFSVEAAHVVLADGSLVVANQEQHADLLWAIRGGGPGFFGVVTQYLLKLYPMPRAITTSTYFYPLERMEEVGAWAGGIAGQLPQEIELAIFCAQAPPAFDEHCRSSNGFICILSATGFFDTHDEAVGTLSLLETCPVISECLRKDVNHPATMEALLDLGGRFWPELHRCLADTVWSNSPPEQQLAAVGDAFLQAPSPKSLALCAFSTGVGGRVAARPDAAFSMTASTLLLSYAIWERPEDDDVNADWHRKTIAELNRFAVGYYVGESDIVEEPARAERSFAPANWQRLQALRRTYDPDGRFHCDFRGS</sequence>
<dbReference type="Gene3D" id="3.40.462.20">
    <property type="match status" value="1"/>
</dbReference>
<comment type="cofactor">
    <cofactor evidence="1">
        <name>FAD</name>
        <dbReference type="ChEBI" id="CHEBI:57692"/>
    </cofactor>
</comment>
<dbReference type="Gene3D" id="3.30.43.10">
    <property type="entry name" value="Uridine Diphospho-n-acetylenolpyruvylglucosamine Reductase, domain 2"/>
    <property type="match status" value="1"/>
</dbReference>